<sequence length="52" mass="6029">MARPFLLDEEKQMHYFIASQENPTPSAIEIAQMQRVHLFEAIGQEAKIIEVE</sequence>
<protein>
    <submittedName>
        <fullName evidence="1">Uncharacterized protein</fullName>
    </submittedName>
</protein>
<evidence type="ECO:0000313" key="2">
    <source>
        <dbReference type="Proteomes" id="UP000051307"/>
    </source>
</evidence>
<dbReference type="AlphaFoldDB" id="A0A0R1VI95"/>
<organism evidence="1 2">
    <name type="scientific">Lactobacillus kitasatonis DSM 16761 = JCM 1039</name>
    <dbReference type="NCBI Taxonomy" id="1423767"/>
    <lineage>
        <taxon>Bacteria</taxon>
        <taxon>Bacillati</taxon>
        <taxon>Bacillota</taxon>
        <taxon>Bacilli</taxon>
        <taxon>Lactobacillales</taxon>
        <taxon>Lactobacillaceae</taxon>
        <taxon>Lactobacillus</taxon>
    </lineage>
</organism>
<accession>A0A0R1VI95</accession>
<evidence type="ECO:0000313" key="1">
    <source>
        <dbReference type="EMBL" id="KRM05438.1"/>
    </source>
</evidence>
<reference evidence="1 2" key="1">
    <citation type="journal article" date="2015" name="Genome Announc.">
        <title>Expanding the biotechnology potential of lactobacilli through comparative genomics of 213 strains and associated genera.</title>
        <authorList>
            <person name="Sun Z."/>
            <person name="Harris H.M."/>
            <person name="McCann A."/>
            <person name="Guo C."/>
            <person name="Argimon S."/>
            <person name="Zhang W."/>
            <person name="Yang X."/>
            <person name="Jeffery I.B."/>
            <person name="Cooney J.C."/>
            <person name="Kagawa T.F."/>
            <person name="Liu W."/>
            <person name="Song Y."/>
            <person name="Salvetti E."/>
            <person name="Wrobel A."/>
            <person name="Rasinkangas P."/>
            <person name="Parkhill J."/>
            <person name="Rea M.C."/>
            <person name="O'Sullivan O."/>
            <person name="Ritari J."/>
            <person name="Douillard F.P."/>
            <person name="Paul Ross R."/>
            <person name="Yang R."/>
            <person name="Briner A.E."/>
            <person name="Felis G.E."/>
            <person name="de Vos W.M."/>
            <person name="Barrangou R."/>
            <person name="Klaenhammer T.R."/>
            <person name="Caufield P.W."/>
            <person name="Cui Y."/>
            <person name="Zhang H."/>
            <person name="O'Toole P.W."/>
        </authorList>
    </citation>
    <scope>NUCLEOTIDE SEQUENCE [LARGE SCALE GENOMIC DNA]</scope>
    <source>
        <strain evidence="1 2">DSM 16761</strain>
    </source>
</reference>
<proteinExistence type="predicted"/>
<dbReference type="EMBL" id="AZFU01000011">
    <property type="protein sequence ID" value="KRM05438.1"/>
    <property type="molecule type" value="Genomic_DNA"/>
</dbReference>
<gene>
    <name evidence="1" type="ORF">FC59_GL000135</name>
</gene>
<comment type="caution">
    <text evidence="1">The sequence shown here is derived from an EMBL/GenBank/DDBJ whole genome shotgun (WGS) entry which is preliminary data.</text>
</comment>
<dbReference type="Proteomes" id="UP000051307">
    <property type="component" value="Unassembled WGS sequence"/>
</dbReference>
<dbReference type="PATRIC" id="fig|1423767.3.peg.143"/>
<dbReference type="RefSeq" id="WP_244438044.1">
    <property type="nucleotide sequence ID" value="NZ_BALU01000008.1"/>
</dbReference>
<name>A0A0R1VI95_9LACO</name>